<gene>
    <name evidence="6 7 8" type="primary">LOC113512839</name>
</gene>
<dbReference type="RefSeq" id="XP_052752400.1">
    <property type="nucleotide sequence ID" value="XM_052896440.1"/>
</dbReference>
<dbReference type="InterPro" id="IPR036047">
    <property type="entry name" value="F-box-like_dom_sf"/>
</dbReference>
<keyword evidence="1" id="KW-0853">WD repeat</keyword>
<evidence type="ECO:0000259" key="4">
    <source>
        <dbReference type="PROSITE" id="PS50181"/>
    </source>
</evidence>
<dbReference type="InterPro" id="IPR051075">
    <property type="entry name" value="SCF_subunit_WD-repeat"/>
</dbReference>
<accession>A0ABM3MLZ3</accession>
<evidence type="ECO:0000313" key="5">
    <source>
        <dbReference type="Proteomes" id="UP001652740"/>
    </source>
</evidence>
<name>A0ABM3MLZ3_GALME</name>
<feature type="compositionally biased region" description="Polar residues" evidence="3">
    <location>
        <begin position="180"/>
        <end position="192"/>
    </location>
</feature>
<keyword evidence="2" id="KW-0677">Repeat</keyword>
<feature type="domain" description="F-box" evidence="4">
    <location>
        <begin position="281"/>
        <end position="329"/>
    </location>
</feature>
<dbReference type="PANTHER" id="PTHR19872:SF7">
    <property type="entry name" value="F-BOX AND WD REPEAT DOMAIN CONTAINING PROTEIN 10B-RELATED"/>
    <property type="match status" value="1"/>
</dbReference>
<feature type="compositionally biased region" description="Polar residues" evidence="3">
    <location>
        <begin position="199"/>
        <end position="211"/>
    </location>
</feature>
<feature type="region of interest" description="Disordered" evidence="3">
    <location>
        <begin position="180"/>
        <end position="229"/>
    </location>
</feature>
<evidence type="ECO:0000313" key="6">
    <source>
        <dbReference type="RefSeq" id="XP_052752399.1"/>
    </source>
</evidence>
<dbReference type="RefSeq" id="XP_052752401.1">
    <property type="nucleotide sequence ID" value="XM_052896441.1"/>
</dbReference>
<evidence type="ECO:0000256" key="1">
    <source>
        <dbReference type="ARBA" id="ARBA00022574"/>
    </source>
</evidence>
<dbReference type="InterPro" id="IPR001810">
    <property type="entry name" value="F-box_dom"/>
</dbReference>
<dbReference type="PROSITE" id="PS50181">
    <property type="entry name" value="FBOX"/>
    <property type="match status" value="1"/>
</dbReference>
<dbReference type="Proteomes" id="UP001652740">
    <property type="component" value="Unplaced"/>
</dbReference>
<evidence type="ECO:0000313" key="7">
    <source>
        <dbReference type="RefSeq" id="XP_052752400.1"/>
    </source>
</evidence>
<dbReference type="PANTHER" id="PTHR19872">
    <property type="entry name" value="UBIQUITIN LIGASE SPECIFICITY FACTOR/HREP PROTEIN"/>
    <property type="match status" value="1"/>
</dbReference>
<keyword evidence="5" id="KW-1185">Reference proteome</keyword>
<dbReference type="GeneID" id="113512839"/>
<sequence length="538" mass="62001">MITFEELTKQVRLINDLILLDMLCDEKEAEEMLSFSKHLLSTKYWFAKISCANKKRFVLGLLEDVRSAWTLSLLLKSIWNCRPKDSVMSVSERNVWSSYDQMPLDHNRTAQPVSTLEQVMKCDRVWFLTLEPEAQAMVLSELLMVSGGPVMWEVLKRAQFLYEHYRTEQLQNLRESIMLNDSPSEKGQTSPQKSKKDQQPVQKLKSSNDLETGSLPEWMRQSPPPGRAQKELEANLIEWNATIKAMLDSLKLEEIEMTFNDGTKRKIWKVNRPKPESIETVDFIQLLPSSIGKRILSYLPRVQLGEYTRVNKYWAYMVEDFRAELAARQKINADLEKLQDLVLRHDTSMKILAQGGFQTTTLKSQGILSTTQSTKMKPIQPSMRVSEKSTAAFSFRHFLCNKLNKPIMTQKPIKNIAELTERLERRGAADENMWKWCENLLQHIKGRKKNPGLEEGVLSLGSMNFPCPLMKEKLEVPLEPHLSRDPATSGSVKPKRNISNATVINIPKGRDVKRYSLWTKDFSSLYPVFKIPSYQSPI</sequence>
<dbReference type="Gene3D" id="1.20.1280.50">
    <property type="match status" value="1"/>
</dbReference>
<evidence type="ECO:0000256" key="2">
    <source>
        <dbReference type="ARBA" id="ARBA00022737"/>
    </source>
</evidence>
<proteinExistence type="predicted"/>
<organism evidence="5 8">
    <name type="scientific">Galleria mellonella</name>
    <name type="common">Greater wax moth</name>
    <dbReference type="NCBI Taxonomy" id="7137"/>
    <lineage>
        <taxon>Eukaryota</taxon>
        <taxon>Metazoa</taxon>
        <taxon>Ecdysozoa</taxon>
        <taxon>Arthropoda</taxon>
        <taxon>Hexapoda</taxon>
        <taxon>Insecta</taxon>
        <taxon>Pterygota</taxon>
        <taxon>Neoptera</taxon>
        <taxon>Endopterygota</taxon>
        <taxon>Lepidoptera</taxon>
        <taxon>Glossata</taxon>
        <taxon>Ditrysia</taxon>
        <taxon>Pyraloidea</taxon>
        <taxon>Pyralidae</taxon>
        <taxon>Galleriinae</taxon>
        <taxon>Galleria</taxon>
    </lineage>
</organism>
<protein>
    <submittedName>
        <fullName evidence="6 7">Uncharacterized protein LOC113512839</fullName>
    </submittedName>
</protein>
<reference evidence="6 7" key="1">
    <citation type="submission" date="2025-05" db="UniProtKB">
        <authorList>
            <consortium name="RefSeq"/>
        </authorList>
    </citation>
    <scope>IDENTIFICATION</scope>
    <source>
        <tissue evidence="6 7">Whole larvae</tissue>
    </source>
</reference>
<evidence type="ECO:0000313" key="8">
    <source>
        <dbReference type="RefSeq" id="XP_052752401.1"/>
    </source>
</evidence>
<evidence type="ECO:0000256" key="3">
    <source>
        <dbReference type="SAM" id="MobiDB-lite"/>
    </source>
</evidence>
<dbReference type="SUPFAM" id="SSF81383">
    <property type="entry name" value="F-box domain"/>
    <property type="match status" value="1"/>
</dbReference>
<dbReference type="RefSeq" id="XP_052752399.1">
    <property type="nucleotide sequence ID" value="XM_052896439.1"/>
</dbReference>